<protein>
    <recommendedName>
        <fullName evidence="4">Methyltransferase</fullName>
    </recommendedName>
</protein>
<proteinExistence type="predicted"/>
<evidence type="ECO:0000313" key="2">
    <source>
        <dbReference type="EMBL" id="MFD2117773.1"/>
    </source>
</evidence>
<organism evidence="2 3">
    <name type="scientific">Paenibacillus yanchengensis</name>
    <dbReference type="NCBI Taxonomy" id="2035833"/>
    <lineage>
        <taxon>Bacteria</taxon>
        <taxon>Bacillati</taxon>
        <taxon>Bacillota</taxon>
        <taxon>Bacilli</taxon>
        <taxon>Bacillales</taxon>
        <taxon>Paenibacillaceae</taxon>
        <taxon>Paenibacillus</taxon>
    </lineage>
</organism>
<keyword evidence="1" id="KW-1133">Transmembrane helix</keyword>
<keyword evidence="1" id="KW-0812">Transmembrane</keyword>
<feature type="transmembrane region" description="Helical" evidence="1">
    <location>
        <begin position="68"/>
        <end position="90"/>
    </location>
</feature>
<gene>
    <name evidence="2" type="ORF">ACFSJH_18745</name>
</gene>
<dbReference type="RefSeq" id="WP_377775038.1">
    <property type="nucleotide sequence ID" value="NZ_JBHUHO010000047.1"/>
</dbReference>
<name>A0ABW4YQ19_9BACL</name>
<keyword evidence="3" id="KW-1185">Reference proteome</keyword>
<dbReference type="Proteomes" id="UP001597362">
    <property type="component" value="Unassembled WGS sequence"/>
</dbReference>
<keyword evidence="1" id="KW-0472">Membrane</keyword>
<comment type="caution">
    <text evidence="2">The sequence shown here is derived from an EMBL/GenBank/DDBJ whole genome shotgun (WGS) entry which is preliminary data.</text>
</comment>
<sequence>MSRSWERQVRKNMQKVNQTRKKSGNSPISLYSEKGKQSVFKGRNYVIPFLLILFILGYLFIVTAQPDFVANGMFWVTVIAYVVLAIMFFFRRPYLTIGKDFVQSRRITGDKTLYATGIKEIRLQKDSVVIAPKTGAAWTYSKVLNRFATEQMGQKLIEFGKKNDVNVVEH</sequence>
<reference evidence="3" key="1">
    <citation type="journal article" date="2019" name="Int. J. Syst. Evol. Microbiol.">
        <title>The Global Catalogue of Microorganisms (GCM) 10K type strain sequencing project: providing services to taxonomists for standard genome sequencing and annotation.</title>
        <authorList>
            <consortium name="The Broad Institute Genomics Platform"/>
            <consortium name="The Broad Institute Genome Sequencing Center for Infectious Disease"/>
            <person name="Wu L."/>
            <person name="Ma J."/>
        </authorList>
    </citation>
    <scope>NUCLEOTIDE SEQUENCE [LARGE SCALE GENOMIC DNA]</scope>
    <source>
        <strain evidence="3">GH52</strain>
    </source>
</reference>
<evidence type="ECO:0008006" key="4">
    <source>
        <dbReference type="Google" id="ProtNLM"/>
    </source>
</evidence>
<evidence type="ECO:0000256" key="1">
    <source>
        <dbReference type="SAM" id="Phobius"/>
    </source>
</evidence>
<accession>A0ABW4YQ19</accession>
<evidence type="ECO:0000313" key="3">
    <source>
        <dbReference type="Proteomes" id="UP001597362"/>
    </source>
</evidence>
<dbReference type="EMBL" id="JBHUHO010000047">
    <property type="protein sequence ID" value="MFD2117773.1"/>
    <property type="molecule type" value="Genomic_DNA"/>
</dbReference>
<feature type="transmembrane region" description="Helical" evidence="1">
    <location>
        <begin position="44"/>
        <end position="62"/>
    </location>
</feature>